<proteinExistence type="predicted"/>
<name>A0A1N7K2V3_9RHOB</name>
<gene>
    <name evidence="1" type="ORF">SAMN05421759_101418</name>
</gene>
<dbReference type="AlphaFoldDB" id="A0A1N7K2V3"/>
<dbReference type="EMBL" id="FTOQ01000001">
    <property type="protein sequence ID" value="SIS55935.1"/>
    <property type="molecule type" value="Genomic_DNA"/>
</dbReference>
<dbReference type="Proteomes" id="UP000186684">
    <property type="component" value="Unassembled WGS sequence"/>
</dbReference>
<dbReference type="STRING" id="633194.SAMN05421759_101418"/>
<dbReference type="OrthoDB" id="7772846at2"/>
<keyword evidence="2" id="KW-1185">Reference proteome</keyword>
<evidence type="ECO:0000313" key="1">
    <source>
        <dbReference type="EMBL" id="SIS55935.1"/>
    </source>
</evidence>
<evidence type="ECO:0000313" key="2">
    <source>
        <dbReference type="Proteomes" id="UP000186684"/>
    </source>
</evidence>
<protein>
    <submittedName>
        <fullName evidence="1">Uncharacterized protein</fullName>
    </submittedName>
</protein>
<reference evidence="2" key="1">
    <citation type="submission" date="2017-01" db="EMBL/GenBank/DDBJ databases">
        <authorList>
            <person name="Varghese N."/>
            <person name="Submissions S."/>
        </authorList>
    </citation>
    <scope>NUCLEOTIDE SEQUENCE [LARGE SCALE GENOMIC DNA]</scope>
    <source>
        <strain evidence="2">DSM 29430</strain>
    </source>
</reference>
<sequence>MSGYTLTKTRFREGTWEGLLTAERADAPTPEIAVSLDGKPVGAVRVSALGGTGQWLLEIPVPVEAIGDGVQTILVTDANADATLGAFTMIAGDALAEDIRAEMELLRAELDMLKRAFRRHCIETR</sequence>
<accession>A0A1N7K2V3</accession>
<dbReference type="RefSeq" id="WP_076444493.1">
    <property type="nucleotide sequence ID" value="NZ_FTOQ01000001.1"/>
</dbReference>
<organism evidence="1 2">
    <name type="scientific">Roseivivax lentus</name>
    <dbReference type="NCBI Taxonomy" id="633194"/>
    <lineage>
        <taxon>Bacteria</taxon>
        <taxon>Pseudomonadati</taxon>
        <taxon>Pseudomonadota</taxon>
        <taxon>Alphaproteobacteria</taxon>
        <taxon>Rhodobacterales</taxon>
        <taxon>Roseobacteraceae</taxon>
        <taxon>Roseivivax</taxon>
    </lineage>
</organism>